<organism evidence="2 3">
    <name type="scientific">Rubroshorea leprosula</name>
    <dbReference type="NCBI Taxonomy" id="152421"/>
    <lineage>
        <taxon>Eukaryota</taxon>
        <taxon>Viridiplantae</taxon>
        <taxon>Streptophyta</taxon>
        <taxon>Embryophyta</taxon>
        <taxon>Tracheophyta</taxon>
        <taxon>Spermatophyta</taxon>
        <taxon>Magnoliopsida</taxon>
        <taxon>eudicotyledons</taxon>
        <taxon>Gunneridae</taxon>
        <taxon>Pentapetalae</taxon>
        <taxon>rosids</taxon>
        <taxon>malvids</taxon>
        <taxon>Malvales</taxon>
        <taxon>Dipterocarpaceae</taxon>
        <taxon>Rubroshorea</taxon>
    </lineage>
</organism>
<accession>A0AAV5MN03</accession>
<dbReference type="AlphaFoldDB" id="A0AAV5MN03"/>
<proteinExistence type="predicted"/>
<dbReference type="Proteomes" id="UP001054252">
    <property type="component" value="Unassembled WGS sequence"/>
</dbReference>
<dbReference type="EMBL" id="BPVZ01000404">
    <property type="protein sequence ID" value="GKV50882.1"/>
    <property type="molecule type" value="Genomic_DNA"/>
</dbReference>
<comment type="caution">
    <text evidence="2">The sequence shown here is derived from an EMBL/GenBank/DDBJ whole genome shotgun (WGS) entry which is preliminary data.</text>
</comment>
<keyword evidence="3" id="KW-1185">Reference proteome</keyword>
<reference evidence="2 3" key="1">
    <citation type="journal article" date="2021" name="Commun. Biol.">
        <title>The genome of Shorea leprosula (Dipterocarpaceae) highlights the ecological relevance of drought in aseasonal tropical rainforests.</title>
        <authorList>
            <person name="Ng K.K.S."/>
            <person name="Kobayashi M.J."/>
            <person name="Fawcett J.A."/>
            <person name="Hatakeyama M."/>
            <person name="Paape T."/>
            <person name="Ng C.H."/>
            <person name="Ang C.C."/>
            <person name="Tnah L.H."/>
            <person name="Lee C.T."/>
            <person name="Nishiyama T."/>
            <person name="Sese J."/>
            <person name="O'Brien M.J."/>
            <person name="Copetti D."/>
            <person name="Mohd Noor M.I."/>
            <person name="Ong R.C."/>
            <person name="Putra M."/>
            <person name="Sireger I.Z."/>
            <person name="Indrioko S."/>
            <person name="Kosugi Y."/>
            <person name="Izuno A."/>
            <person name="Isagi Y."/>
            <person name="Lee S.L."/>
            <person name="Shimizu K.K."/>
        </authorList>
    </citation>
    <scope>NUCLEOTIDE SEQUENCE [LARGE SCALE GENOMIC DNA]</scope>
    <source>
        <strain evidence="2">214</strain>
    </source>
</reference>
<evidence type="ECO:0000256" key="1">
    <source>
        <dbReference type="SAM" id="MobiDB-lite"/>
    </source>
</evidence>
<name>A0AAV5MN03_9ROSI</name>
<evidence type="ECO:0000313" key="2">
    <source>
        <dbReference type="EMBL" id="GKV50882.1"/>
    </source>
</evidence>
<feature type="region of interest" description="Disordered" evidence="1">
    <location>
        <begin position="16"/>
        <end position="38"/>
    </location>
</feature>
<sequence>MKGSDTMFKFFTKKKNGENIGRKMKSRTQLKNGEKTRRSINENGEEVYYFNSRDIIDILLHL</sequence>
<evidence type="ECO:0000313" key="3">
    <source>
        <dbReference type="Proteomes" id="UP001054252"/>
    </source>
</evidence>
<protein>
    <submittedName>
        <fullName evidence="2">Uncharacterized protein</fullName>
    </submittedName>
</protein>
<gene>
    <name evidence="2" type="ORF">SLEP1_g57562</name>
</gene>